<reference evidence="1" key="3">
    <citation type="submission" date="2023-05" db="EMBL/GenBank/DDBJ databases">
        <authorList>
            <person name="Smith C.H."/>
        </authorList>
    </citation>
    <scope>NUCLEOTIDE SEQUENCE</scope>
    <source>
        <strain evidence="1">CHS0354</strain>
        <tissue evidence="1">Mantle</tissue>
    </source>
</reference>
<organism evidence="1 2">
    <name type="scientific">Potamilus streckersoni</name>
    <dbReference type="NCBI Taxonomy" id="2493646"/>
    <lineage>
        <taxon>Eukaryota</taxon>
        <taxon>Metazoa</taxon>
        <taxon>Spiralia</taxon>
        <taxon>Lophotrochozoa</taxon>
        <taxon>Mollusca</taxon>
        <taxon>Bivalvia</taxon>
        <taxon>Autobranchia</taxon>
        <taxon>Heteroconchia</taxon>
        <taxon>Palaeoheterodonta</taxon>
        <taxon>Unionida</taxon>
        <taxon>Unionoidea</taxon>
        <taxon>Unionidae</taxon>
        <taxon>Ambleminae</taxon>
        <taxon>Lampsilini</taxon>
        <taxon>Potamilus</taxon>
    </lineage>
</organism>
<gene>
    <name evidence="1" type="ORF">CHS0354_042199</name>
</gene>
<reference evidence="1" key="1">
    <citation type="journal article" date="2021" name="Genome Biol. Evol.">
        <title>A High-Quality Reference Genome for a Parasitic Bivalve with Doubly Uniparental Inheritance (Bivalvia: Unionida).</title>
        <authorList>
            <person name="Smith C.H."/>
        </authorList>
    </citation>
    <scope>NUCLEOTIDE SEQUENCE</scope>
    <source>
        <strain evidence="1">CHS0354</strain>
    </source>
</reference>
<reference evidence="1" key="2">
    <citation type="journal article" date="2021" name="Genome Biol. Evol.">
        <title>Developing a high-quality reference genome for a parasitic bivalve with doubly uniparental inheritance (Bivalvia: Unionida).</title>
        <authorList>
            <person name="Smith C.H."/>
        </authorList>
    </citation>
    <scope>NUCLEOTIDE SEQUENCE</scope>
    <source>
        <strain evidence="1">CHS0354</strain>
        <tissue evidence="1">Mantle</tissue>
    </source>
</reference>
<dbReference type="AlphaFoldDB" id="A0AAE0WET3"/>
<dbReference type="Proteomes" id="UP001195483">
    <property type="component" value="Unassembled WGS sequence"/>
</dbReference>
<keyword evidence="2" id="KW-1185">Reference proteome</keyword>
<comment type="caution">
    <text evidence="1">The sequence shown here is derived from an EMBL/GenBank/DDBJ whole genome shotgun (WGS) entry which is preliminary data.</text>
</comment>
<proteinExistence type="predicted"/>
<sequence length="146" mass="15974">MSNSLLLISPFSLDTAVYRDNEYSGMIQDPMNSLVLTEFENTAVSHTILPALSNISPTTHNFIQSALIEIPPVSYTNLPGLNNISPTTHNLIQSAPIEIQSVSHTISLPEQTTSQFTSTASQSIHESTNTPGTYIETIQRLTDEQV</sequence>
<accession>A0AAE0WET3</accession>
<evidence type="ECO:0000313" key="1">
    <source>
        <dbReference type="EMBL" id="KAK3612673.1"/>
    </source>
</evidence>
<evidence type="ECO:0000313" key="2">
    <source>
        <dbReference type="Proteomes" id="UP001195483"/>
    </source>
</evidence>
<name>A0AAE0WET3_9BIVA</name>
<dbReference type="EMBL" id="JAEAOA010002353">
    <property type="protein sequence ID" value="KAK3612673.1"/>
    <property type="molecule type" value="Genomic_DNA"/>
</dbReference>
<protein>
    <submittedName>
        <fullName evidence="1">Uncharacterized protein</fullName>
    </submittedName>
</protein>